<evidence type="ECO:0000256" key="1">
    <source>
        <dbReference type="SAM" id="MobiDB-lite"/>
    </source>
</evidence>
<dbReference type="EMBL" id="DS919850">
    <property type="protein sequence ID" value="EEC17171.1"/>
    <property type="molecule type" value="Genomic_DNA"/>
</dbReference>
<dbReference type="EMBL" id="ABJB010312366">
    <property type="status" value="NOT_ANNOTATED_CDS"/>
    <property type="molecule type" value="Genomic_DNA"/>
</dbReference>
<dbReference type="InParanoid" id="B7QE99"/>
<dbReference type="PANTHER" id="PTHR38338">
    <property type="entry name" value="AGAP013079-PA"/>
    <property type="match status" value="1"/>
</dbReference>
<sequence length="92" mass="9646">MAFMIPIVKKDFELYLNGGSSKSSTKASSTSSGSSDHLSLSSSRSSSPGSSPGTSRPTSSYLDQVVVGHASPKFQSLLAHKVKNAATKRRGR</sequence>
<dbReference type="PaxDb" id="6945-B7QE99"/>
<reference evidence="2 4" key="1">
    <citation type="submission" date="2008-03" db="EMBL/GenBank/DDBJ databases">
        <title>Annotation of Ixodes scapularis.</title>
        <authorList>
            <consortium name="Ixodes scapularis Genome Project Consortium"/>
            <person name="Caler E."/>
            <person name="Hannick L.I."/>
            <person name="Bidwell S."/>
            <person name="Joardar V."/>
            <person name="Thiagarajan M."/>
            <person name="Amedeo P."/>
            <person name="Galinsky K.J."/>
            <person name="Schobel S."/>
            <person name="Inman J."/>
            <person name="Hostetler J."/>
            <person name="Miller J."/>
            <person name="Hammond M."/>
            <person name="Megy K."/>
            <person name="Lawson D."/>
            <person name="Kodira C."/>
            <person name="Sutton G."/>
            <person name="Meyer J."/>
            <person name="Hill C.A."/>
            <person name="Birren B."/>
            <person name="Nene V."/>
            <person name="Collins F."/>
            <person name="Alarcon-Chaidez F."/>
            <person name="Wikel S."/>
            <person name="Strausberg R."/>
        </authorList>
    </citation>
    <scope>NUCLEOTIDE SEQUENCE [LARGE SCALE GENOMIC DNA]</scope>
    <source>
        <strain evidence="4">Wikel</strain>
        <strain evidence="2">Wikel colony</strain>
    </source>
</reference>
<dbReference type="EnsemblMetazoa" id="ISCW022689-RA">
    <property type="protein sequence ID" value="ISCW022689-PA"/>
    <property type="gene ID" value="ISCW022689"/>
</dbReference>
<protein>
    <submittedName>
        <fullName evidence="2 3">Secreted protein, putative</fullName>
    </submittedName>
</protein>
<feature type="region of interest" description="Disordered" evidence="1">
    <location>
        <begin position="19"/>
        <end position="63"/>
    </location>
</feature>
<accession>B7QE99</accession>
<proteinExistence type="predicted"/>
<name>B7QE99_IXOSC</name>
<dbReference type="VEuPathDB" id="VectorBase:ISCI022689"/>
<evidence type="ECO:0000313" key="4">
    <source>
        <dbReference type="Proteomes" id="UP000001555"/>
    </source>
</evidence>
<dbReference type="Proteomes" id="UP000001555">
    <property type="component" value="Unassembled WGS sequence"/>
</dbReference>
<gene>
    <name evidence="3" type="primary">8039953</name>
    <name evidence="2" type="ORF">IscW_ISCW022689</name>
</gene>
<evidence type="ECO:0000313" key="2">
    <source>
        <dbReference type="EMBL" id="EEC17171.1"/>
    </source>
</evidence>
<evidence type="ECO:0000313" key="3">
    <source>
        <dbReference type="EnsemblMetazoa" id="ISCW022689-PA"/>
    </source>
</evidence>
<feature type="compositionally biased region" description="Low complexity" evidence="1">
    <location>
        <begin position="19"/>
        <end position="60"/>
    </location>
</feature>
<dbReference type="PANTHER" id="PTHR38338:SF1">
    <property type="entry name" value="AGAP013079-PA"/>
    <property type="match status" value="1"/>
</dbReference>
<dbReference type="AlphaFoldDB" id="B7QE99"/>
<dbReference type="HOGENOM" id="CLU_2415736_0_0_1"/>
<keyword evidence="4" id="KW-1185">Reference proteome</keyword>
<organism>
    <name type="scientific">Ixodes scapularis</name>
    <name type="common">Black-legged tick</name>
    <name type="synonym">Deer tick</name>
    <dbReference type="NCBI Taxonomy" id="6945"/>
    <lineage>
        <taxon>Eukaryota</taxon>
        <taxon>Metazoa</taxon>
        <taxon>Ecdysozoa</taxon>
        <taxon>Arthropoda</taxon>
        <taxon>Chelicerata</taxon>
        <taxon>Arachnida</taxon>
        <taxon>Acari</taxon>
        <taxon>Parasitiformes</taxon>
        <taxon>Ixodida</taxon>
        <taxon>Ixodoidea</taxon>
        <taxon>Ixodidae</taxon>
        <taxon>Ixodinae</taxon>
        <taxon>Ixodes</taxon>
    </lineage>
</organism>
<reference evidence="3" key="2">
    <citation type="submission" date="2020-05" db="UniProtKB">
        <authorList>
            <consortium name="EnsemblMetazoa"/>
        </authorList>
    </citation>
    <scope>IDENTIFICATION</scope>
    <source>
        <strain evidence="3">wikel</strain>
    </source>
</reference>
<dbReference type="VEuPathDB" id="VectorBase:ISCW022689"/>